<evidence type="ECO:0000313" key="1">
    <source>
        <dbReference type="EMBL" id="GIY86474.1"/>
    </source>
</evidence>
<organism evidence="1 2">
    <name type="scientific">Caerostris extrusa</name>
    <name type="common">Bark spider</name>
    <name type="synonym">Caerostris bankana</name>
    <dbReference type="NCBI Taxonomy" id="172846"/>
    <lineage>
        <taxon>Eukaryota</taxon>
        <taxon>Metazoa</taxon>
        <taxon>Ecdysozoa</taxon>
        <taxon>Arthropoda</taxon>
        <taxon>Chelicerata</taxon>
        <taxon>Arachnida</taxon>
        <taxon>Araneae</taxon>
        <taxon>Araneomorphae</taxon>
        <taxon>Entelegynae</taxon>
        <taxon>Araneoidea</taxon>
        <taxon>Araneidae</taxon>
        <taxon>Caerostris</taxon>
    </lineage>
</organism>
<dbReference type="EMBL" id="BPLR01016801">
    <property type="protein sequence ID" value="GIY86474.1"/>
    <property type="molecule type" value="Genomic_DNA"/>
</dbReference>
<dbReference type="AlphaFoldDB" id="A0AAV4WXE3"/>
<keyword evidence="2" id="KW-1185">Reference proteome</keyword>
<sequence length="100" mass="10964">MAYGIKSPYVVGFKQAVKTSEIIPPGRRMSFITGFRKVVGKTSWYFPKISLFTPEQNASECINATVNYTVFVSTQAPEPEFIGGIPGIKVIAGKMQSLDV</sequence>
<comment type="caution">
    <text evidence="1">The sequence shown here is derived from an EMBL/GenBank/DDBJ whole genome shotgun (WGS) entry which is preliminary data.</text>
</comment>
<accession>A0AAV4WXE3</accession>
<evidence type="ECO:0000313" key="2">
    <source>
        <dbReference type="Proteomes" id="UP001054945"/>
    </source>
</evidence>
<reference evidence="1 2" key="1">
    <citation type="submission" date="2021-06" db="EMBL/GenBank/DDBJ databases">
        <title>Caerostris extrusa draft genome.</title>
        <authorList>
            <person name="Kono N."/>
            <person name="Arakawa K."/>
        </authorList>
    </citation>
    <scope>NUCLEOTIDE SEQUENCE [LARGE SCALE GENOMIC DNA]</scope>
</reference>
<protein>
    <submittedName>
        <fullName evidence="1">Uncharacterized protein</fullName>
    </submittedName>
</protein>
<name>A0AAV4WXE3_CAEEX</name>
<dbReference type="Proteomes" id="UP001054945">
    <property type="component" value="Unassembled WGS sequence"/>
</dbReference>
<proteinExistence type="predicted"/>
<gene>
    <name evidence="1" type="ORF">CEXT_232341</name>
</gene>